<dbReference type="EMBL" id="RJUF01000021">
    <property type="protein sequence ID" value="MCP9763158.1"/>
    <property type="molecule type" value="Genomic_DNA"/>
</dbReference>
<dbReference type="InterPro" id="IPR051121">
    <property type="entry name" value="FAH"/>
</dbReference>
<dbReference type="Gene3D" id="3.90.850.10">
    <property type="entry name" value="Fumarylacetoacetase-like, C-terminal domain"/>
    <property type="match status" value="1"/>
</dbReference>
<evidence type="ECO:0000256" key="2">
    <source>
        <dbReference type="ARBA" id="ARBA00022723"/>
    </source>
</evidence>
<organism evidence="4 5">
    <name type="scientific">Lacihabitans soyangensis</name>
    <dbReference type="NCBI Taxonomy" id="869394"/>
    <lineage>
        <taxon>Bacteria</taxon>
        <taxon>Pseudomonadati</taxon>
        <taxon>Bacteroidota</taxon>
        <taxon>Cytophagia</taxon>
        <taxon>Cytophagales</taxon>
        <taxon>Leadbetterellaceae</taxon>
        <taxon>Lacihabitans</taxon>
    </lineage>
</organism>
<dbReference type="Proteomes" id="UP001204144">
    <property type="component" value="Unassembled WGS sequence"/>
</dbReference>
<dbReference type="InterPro" id="IPR011234">
    <property type="entry name" value="Fumarylacetoacetase-like_C"/>
</dbReference>
<protein>
    <submittedName>
        <fullName evidence="4">2-hydroxyhepta-2,4-diene-1,7-dioate isomerase</fullName>
    </submittedName>
</protein>
<keyword evidence="4" id="KW-0413">Isomerase</keyword>
<dbReference type="GO" id="GO:0016853">
    <property type="term" value="F:isomerase activity"/>
    <property type="evidence" value="ECO:0007669"/>
    <property type="project" value="UniProtKB-KW"/>
</dbReference>
<evidence type="ECO:0000259" key="3">
    <source>
        <dbReference type="Pfam" id="PF01557"/>
    </source>
</evidence>
<gene>
    <name evidence="4" type="ORF">EGI31_09335</name>
</gene>
<proteinExistence type="inferred from homology"/>
<reference evidence="4 5" key="1">
    <citation type="submission" date="2018-11" db="EMBL/GenBank/DDBJ databases">
        <title>Novel bacteria species description.</title>
        <authorList>
            <person name="Han J.-H."/>
        </authorList>
    </citation>
    <scope>NUCLEOTIDE SEQUENCE [LARGE SCALE GENOMIC DNA]</scope>
    <source>
        <strain evidence="4 5">KCTC23259</strain>
    </source>
</reference>
<dbReference type="PANTHER" id="PTHR42796">
    <property type="entry name" value="FUMARYLACETOACETATE HYDROLASE DOMAIN-CONTAINING PROTEIN 2A-RELATED"/>
    <property type="match status" value="1"/>
</dbReference>
<keyword evidence="5" id="KW-1185">Reference proteome</keyword>
<comment type="similarity">
    <text evidence="1">Belongs to the FAH family.</text>
</comment>
<feature type="domain" description="Fumarylacetoacetase-like C-terminal" evidence="3">
    <location>
        <begin position="99"/>
        <end position="274"/>
    </location>
</feature>
<evidence type="ECO:0000313" key="5">
    <source>
        <dbReference type="Proteomes" id="UP001204144"/>
    </source>
</evidence>
<comment type="caution">
    <text evidence="4">The sequence shown here is derived from an EMBL/GenBank/DDBJ whole genome shotgun (WGS) entry which is preliminary data.</text>
</comment>
<evidence type="ECO:0000256" key="1">
    <source>
        <dbReference type="ARBA" id="ARBA00010211"/>
    </source>
</evidence>
<dbReference type="PANTHER" id="PTHR42796:SF7">
    <property type="entry name" value="2-DEHYDRO-3-DEOXY-D-ARABINONATE DEHYDRATASE"/>
    <property type="match status" value="1"/>
</dbReference>
<evidence type="ECO:0000313" key="4">
    <source>
        <dbReference type="EMBL" id="MCP9763158.1"/>
    </source>
</evidence>
<name>A0AAE3H1N7_9BACT</name>
<dbReference type="InterPro" id="IPR036663">
    <property type="entry name" value="Fumarylacetoacetase_C_sf"/>
</dbReference>
<dbReference type="GO" id="GO:0046872">
    <property type="term" value="F:metal ion binding"/>
    <property type="evidence" value="ECO:0007669"/>
    <property type="project" value="UniProtKB-KW"/>
</dbReference>
<accession>A0AAE3H1N7</accession>
<dbReference type="GO" id="GO:0044281">
    <property type="term" value="P:small molecule metabolic process"/>
    <property type="evidence" value="ECO:0007669"/>
    <property type="project" value="UniProtKB-ARBA"/>
</dbReference>
<sequence length="275" mass="30701">MKIYNTTQGIIAEKDSKFFKINDLGWDQLINQPALFAFLNNKINNSESVASLDESTILAPIVSQEIWASGVTYLRSKTARMEESKDAGGGDFYDRVYDAERPEIFFKATAARTVGHLQDIRIRKDSKWNVPEPELTLFVNNQNQIAGYTIGNDVSSRDIEGENPLYLPQAKSYDKSAAIGPCILVLEEPISRDTDIAVEILREGKTVFDGKTQLSQMKRELPELVEYLTRECSFPQGVFLMTGTGTVPPDDFTMISGDEVKISIDNIGTLINTVE</sequence>
<dbReference type="AlphaFoldDB" id="A0AAE3H1N7"/>
<dbReference type="RefSeq" id="WP_255036946.1">
    <property type="nucleotide sequence ID" value="NZ_RJUF01000021.1"/>
</dbReference>
<dbReference type="Pfam" id="PF01557">
    <property type="entry name" value="FAA_hydrolase"/>
    <property type="match status" value="1"/>
</dbReference>
<dbReference type="SUPFAM" id="SSF56529">
    <property type="entry name" value="FAH"/>
    <property type="match status" value="1"/>
</dbReference>
<keyword evidence="2" id="KW-0479">Metal-binding</keyword>